<evidence type="ECO:0000313" key="2">
    <source>
        <dbReference type="EMBL" id="TPG36326.1"/>
    </source>
</evidence>
<keyword evidence="1" id="KW-1133">Transmembrane helix</keyword>
<dbReference type="RefSeq" id="WP_140510315.1">
    <property type="nucleotide sequence ID" value="NZ_RCZH01000014.1"/>
</dbReference>
<dbReference type="Proteomes" id="UP000319700">
    <property type="component" value="Unassembled WGS sequence"/>
</dbReference>
<feature type="transmembrane region" description="Helical" evidence="1">
    <location>
        <begin position="7"/>
        <end position="24"/>
    </location>
</feature>
<accession>A0A502EIK1</accession>
<feature type="transmembrane region" description="Helical" evidence="1">
    <location>
        <begin position="76"/>
        <end position="93"/>
    </location>
</feature>
<organism evidence="2 3">
    <name type="scientific">Flavobacterium pectinovorum</name>
    <dbReference type="NCBI Taxonomy" id="29533"/>
    <lineage>
        <taxon>Bacteria</taxon>
        <taxon>Pseudomonadati</taxon>
        <taxon>Bacteroidota</taxon>
        <taxon>Flavobacteriia</taxon>
        <taxon>Flavobacteriales</taxon>
        <taxon>Flavobacteriaceae</taxon>
        <taxon>Flavobacterium</taxon>
    </lineage>
</organism>
<comment type="caution">
    <text evidence="2">The sequence shown here is derived from an EMBL/GenBank/DDBJ whole genome shotgun (WGS) entry which is preliminary data.</text>
</comment>
<keyword evidence="1" id="KW-0472">Membrane</keyword>
<gene>
    <name evidence="2" type="ORF">EAH81_19835</name>
</gene>
<name>A0A502EIK1_9FLAO</name>
<protein>
    <submittedName>
        <fullName evidence="2">Uncharacterized protein</fullName>
    </submittedName>
</protein>
<keyword evidence="1" id="KW-0812">Transmembrane</keyword>
<keyword evidence="3" id="KW-1185">Reference proteome</keyword>
<feature type="transmembrane region" description="Helical" evidence="1">
    <location>
        <begin position="44"/>
        <end position="64"/>
    </location>
</feature>
<proteinExistence type="predicted"/>
<dbReference type="EMBL" id="RCZH01000014">
    <property type="protein sequence ID" value="TPG36326.1"/>
    <property type="molecule type" value="Genomic_DNA"/>
</dbReference>
<dbReference type="AlphaFoldDB" id="A0A502EIK1"/>
<evidence type="ECO:0000313" key="3">
    <source>
        <dbReference type="Proteomes" id="UP000319700"/>
    </source>
</evidence>
<reference evidence="2 3" key="1">
    <citation type="journal article" date="2019" name="Environ. Microbiol.">
        <title>Species interactions and distinct microbial communities in high Arctic permafrost affected cryosols are associated with the CH4 and CO2 gas fluxes.</title>
        <authorList>
            <person name="Altshuler I."/>
            <person name="Hamel J."/>
            <person name="Turney S."/>
            <person name="Magnuson E."/>
            <person name="Levesque R."/>
            <person name="Greer C."/>
            <person name="Whyte L.G."/>
        </authorList>
    </citation>
    <scope>NUCLEOTIDE SEQUENCE [LARGE SCALE GENOMIC DNA]</scope>
    <source>
        <strain evidence="2 3">42</strain>
    </source>
</reference>
<dbReference type="OrthoDB" id="963535at2"/>
<evidence type="ECO:0000256" key="1">
    <source>
        <dbReference type="SAM" id="Phobius"/>
    </source>
</evidence>
<sequence>MEWYHYFMGFWSGMFLANFVPHFVNGISGNKFPTPFANPPGKGLSSPTVNVLWSLFNLYIGYLLFIKAKISTENNISVFIFFLGIACISIWLSKRFSNKEKG</sequence>